<dbReference type="GO" id="GO:0032587">
    <property type="term" value="C:ruffle membrane"/>
    <property type="evidence" value="ECO:0007669"/>
    <property type="project" value="TreeGrafter"/>
</dbReference>
<feature type="compositionally biased region" description="Basic and acidic residues" evidence="1">
    <location>
        <begin position="331"/>
        <end position="348"/>
    </location>
</feature>
<dbReference type="Proteomes" id="UP000007303">
    <property type="component" value="Unassembled WGS sequence"/>
</dbReference>
<dbReference type="KEGG" id="tng:GSTEN00012037G001"/>
<proteinExistence type="predicted"/>
<gene>
    <name evidence="2" type="ORF">GSTENG00012037001</name>
</gene>
<feature type="compositionally biased region" description="Basic and acidic residues" evidence="1">
    <location>
        <begin position="231"/>
        <end position="240"/>
    </location>
</feature>
<feature type="compositionally biased region" description="Polar residues" evidence="1">
    <location>
        <begin position="835"/>
        <end position="845"/>
    </location>
</feature>
<dbReference type="PANTHER" id="PTHR34757:SF1">
    <property type="entry name" value="JUNCTIONAL CADHERIN 5-ASSOCIATED PROTEIN"/>
    <property type="match status" value="1"/>
</dbReference>
<feature type="region of interest" description="Disordered" evidence="1">
    <location>
        <begin position="815"/>
        <end position="947"/>
    </location>
</feature>
<dbReference type="STRING" id="99883.ENSTNIP00000009101"/>
<dbReference type="GO" id="GO:1903589">
    <property type="term" value="P:positive regulation of blood vessel endothelial cell proliferation involved in sprouting angiogenesis"/>
    <property type="evidence" value="ECO:0007669"/>
    <property type="project" value="TreeGrafter"/>
</dbReference>
<dbReference type="PANTHER" id="PTHR34757">
    <property type="entry name" value="JUNCTIONAL PROTEIN ASSOCIATED WITH CORONARY ARTERY DISEASE"/>
    <property type="match status" value="1"/>
</dbReference>
<dbReference type="Ensembl" id="ENSTNIT00000009272.1">
    <property type="protein sequence ID" value="ENSTNIP00000009101.1"/>
    <property type="gene ID" value="ENSTNIG00000006340.1"/>
</dbReference>
<evidence type="ECO:0000313" key="3">
    <source>
        <dbReference type="Ensembl" id="ENSTNIP00000009101.1"/>
    </source>
</evidence>
<feature type="compositionally biased region" description="Polar residues" evidence="1">
    <location>
        <begin position="535"/>
        <end position="549"/>
    </location>
</feature>
<reference evidence="3" key="3">
    <citation type="submission" date="2025-05" db="UniProtKB">
        <authorList>
            <consortium name="Ensembl"/>
        </authorList>
    </citation>
    <scope>IDENTIFICATION</scope>
</reference>
<feature type="compositionally biased region" description="Polar residues" evidence="1">
    <location>
        <begin position="372"/>
        <end position="382"/>
    </location>
</feature>
<name>Q4SVD4_TETNG</name>
<feature type="compositionally biased region" description="Polar residues" evidence="1">
    <location>
        <begin position="250"/>
        <end position="268"/>
    </location>
</feature>
<keyword evidence="4" id="KW-1185">Reference proteome</keyword>
<dbReference type="InterPro" id="IPR028221">
    <property type="entry name" value="JCAD"/>
</dbReference>
<feature type="compositionally biased region" description="Basic and acidic residues" evidence="1">
    <location>
        <begin position="918"/>
        <end position="947"/>
    </location>
</feature>
<feature type="region of interest" description="Disordered" evidence="1">
    <location>
        <begin position="1038"/>
        <end position="1105"/>
    </location>
</feature>
<feature type="compositionally biased region" description="Basic and acidic residues" evidence="1">
    <location>
        <begin position="892"/>
        <end position="908"/>
    </location>
</feature>
<sequence>MYSVEDLLISHGYKLPRSGPPSATPYDRRPADCQRELVDNRAAGRGTVNGYEVERGASLTGIYGSRQALLKAYPHIDPEGGERNPRRKEAAVAILGEAQPLGDSLATDSGGGDLRQDYYAQHSAMTGMEPPGYIPPPSYRRVPPPRALSVNRNEIANLRWKSEALQMPNSDPGRWLSRQTGGSWLEHYGDRGASYRKQVPSEEQANQARQLSSEDPKVKQISGGPSGSSLKDSEKLRNINKETPSAKILGQSTNDSAFPSQQGSALSSDSRKVTLNDNDGSIRWCNRGINKKSESAAAEQSRSQFLPSSILGKPPPPPCKPASQGASETVTDTKKVEAPEQPDKDKSKNLKKRLSETIFCLVSVPVTPQLSGIIRDQNNNNEKSPDPADSPSDNKTGHLTNQSLQSTSSAEAELQALTGSIASSKASSRASSKLFKKVPCRPPKINHYKEMKLLGTWPANQYRDQETQTSPEAEKPASENTEAQDPGAPSSEVPPDKSGAVGTAFSFPIKGVKSLKLSSNSAFSLTSTFINQLNKSTAQQPAVSPSGNTEEPKPAAGSGKEALEQLLLKPASQRPWDAVKELETIKKEVQDQQQHQDSKQPSVDKCIEDLNEAYKDILELGTASNKVTNGSVQIPERIKIRLTSQPLNKPSSLRRSAVSWSVDPEYREVKSAFSRPATKSVTFSKQLREELPVPPRETGFREYRVVAHVSRRRSNDGRTVKLDLPDEPIETPLSDFSPTTHTTAAEVPWADRQPMQDASTLTSPPDYEDICQTLRQSRDPADGSKGAAGALKANDGEALNSISADLEEECPICKRELENQMRQGPLPPLHEENSSDSSTNQNGSPPQHVALESPEGATSEEPNKPSPTASGSKPKDAQADSVDTLCTGDCPESERPEPADAPAAEERSAAGAPTDAGLAEKMDCKQEVEETTRPGETQGQEKKQLSFPEHRLGSWTHLGRDHTGLPEFPPDRLPLSVPPNLDRRLSLSLEGERRGRGTLHRLEMLQNKLAISPGRVAVERLARMREVDIMYRMRRLSIRSTDSGEGDGEAEAPEEPRPSPQGDKDNDEEVTPSQQLSEETAAQGQQGSSLTEADDSSQVETAMPSSHLDTDMAFLSDSSIVYTLILRRCIDDLRVLFHCQREVPLR</sequence>
<reference evidence="2" key="2">
    <citation type="submission" date="2004-02" db="EMBL/GenBank/DDBJ databases">
        <authorList>
            <consortium name="Genoscope"/>
            <consortium name="Whitehead Institute Centre for Genome Research"/>
        </authorList>
    </citation>
    <scope>NUCLEOTIDE SEQUENCE</scope>
</reference>
<accession>Q4SVD4</accession>
<feature type="region of interest" description="Disordered" evidence="1">
    <location>
        <begin position="195"/>
        <end position="280"/>
    </location>
</feature>
<feature type="compositionally biased region" description="Polar residues" evidence="1">
    <location>
        <begin position="391"/>
        <end position="410"/>
    </location>
</feature>
<dbReference type="HOGENOM" id="CLU_277062_0_0_1"/>
<reference evidence="2 4" key="1">
    <citation type="journal article" date="2004" name="Nature">
        <title>Genome duplication in the teleost fish Tetraodon nigroviridis reveals the early vertebrate proto-karyotype.</title>
        <authorList>
            <person name="Jaillon O."/>
            <person name="Aury J.-M."/>
            <person name="Brunet F."/>
            <person name="Petit J.-L."/>
            <person name="Stange-Thomann N."/>
            <person name="Mauceli E."/>
            <person name="Bouneau L."/>
            <person name="Fischer C."/>
            <person name="Ozouf-Costaz C."/>
            <person name="Bernot A."/>
            <person name="Nicaud S."/>
            <person name="Jaffe D."/>
            <person name="Fisher S."/>
            <person name="Lutfalla G."/>
            <person name="Dossat C."/>
            <person name="Segurens B."/>
            <person name="Dasilva C."/>
            <person name="Salanoubat M."/>
            <person name="Levy M."/>
            <person name="Boudet N."/>
            <person name="Castellano S."/>
            <person name="Anthouard V."/>
            <person name="Jubin C."/>
            <person name="Castelli V."/>
            <person name="Katinka M."/>
            <person name="Vacherie B."/>
            <person name="Biemont C."/>
            <person name="Skalli Z."/>
            <person name="Cattolico L."/>
            <person name="Poulain J."/>
            <person name="De Berardinis V."/>
            <person name="Cruaud C."/>
            <person name="Duprat S."/>
            <person name="Brottier P."/>
            <person name="Coutanceau J.-P."/>
            <person name="Gouzy J."/>
            <person name="Parra G."/>
            <person name="Lardier G."/>
            <person name="Chapple C."/>
            <person name="McKernan K.J."/>
            <person name="McEwan P."/>
            <person name="Bosak S."/>
            <person name="Kellis M."/>
            <person name="Volff J.-N."/>
            <person name="Guigo R."/>
            <person name="Zody M.C."/>
            <person name="Mesirov J."/>
            <person name="Lindblad-Toh K."/>
            <person name="Birren B."/>
            <person name="Nusbaum C."/>
            <person name="Kahn D."/>
            <person name="Robinson-Rechavi M."/>
            <person name="Laudet V."/>
            <person name="Schachter V."/>
            <person name="Quetier F."/>
            <person name="Saurin W."/>
            <person name="Scarpelli C."/>
            <person name="Wincker P."/>
            <person name="Lander E.S."/>
            <person name="Weissenbach J."/>
            <person name="Roest Crollius H."/>
        </authorList>
    </citation>
    <scope>NUCLEOTIDE SEQUENCE [LARGE SCALE GENOMIC DNA]</scope>
</reference>
<feature type="compositionally biased region" description="Acidic residues" evidence="1">
    <location>
        <begin position="1044"/>
        <end position="1053"/>
    </location>
</feature>
<feature type="compositionally biased region" description="Low complexity" evidence="1">
    <location>
        <begin position="420"/>
        <end position="433"/>
    </location>
</feature>
<feature type="region of interest" description="Disordered" evidence="1">
    <location>
        <begin position="718"/>
        <end position="794"/>
    </location>
</feature>
<feature type="region of interest" description="Disordered" evidence="1">
    <location>
        <begin position="293"/>
        <end position="349"/>
    </location>
</feature>
<feature type="compositionally biased region" description="Low complexity" evidence="1">
    <location>
        <begin position="295"/>
        <end position="304"/>
    </location>
</feature>
<feature type="compositionally biased region" description="Polar residues" evidence="1">
    <location>
        <begin position="734"/>
        <end position="743"/>
    </location>
</feature>
<organism evidence="2">
    <name type="scientific">Tetraodon nigroviridis</name>
    <name type="common">Spotted green pufferfish</name>
    <name type="synonym">Chelonodon nigroviridis</name>
    <dbReference type="NCBI Taxonomy" id="99883"/>
    <lineage>
        <taxon>Eukaryota</taxon>
        <taxon>Metazoa</taxon>
        <taxon>Chordata</taxon>
        <taxon>Craniata</taxon>
        <taxon>Vertebrata</taxon>
        <taxon>Euteleostomi</taxon>
        <taxon>Actinopterygii</taxon>
        <taxon>Neopterygii</taxon>
        <taxon>Teleostei</taxon>
        <taxon>Neoteleostei</taxon>
        <taxon>Acanthomorphata</taxon>
        <taxon>Eupercaria</taxon>
        <taxon>Tetraodontiformes</taxon>
        <taxon>Tetradontoidea</taxon>
        <taxon>Tetraodontidae</taxon>
        <taxon>Tetraodon</taxon>
    </lineage>
</organism>
<feature type="compositionally biased region" description="Polar residues" evidence="1">
    <location>
        <begin position="201"/>
        <end position="211"/>
    </location>
</feature>
<feature type="compositionally biased region" description="Polar residues" evidence="1">
    <location>
        <begin position="1071"/>
        <end position="1091"/>
    </location>
</feature>
<evidence type="ECO:0000256" key="1">
    <source>
        <dbReference type="SAM" id="MobiDB-lite"/>
    </source>
</evidence>
<feature type="region of interest" description="Disordered" evidence="1">
    <location>
        <begin position="372"/>
        <end position="442"/>
    </location>
</feature>
<feature type="region of interest" description="Disordered" evidence="1">
    <location>
        <begin position="535"/>
        <end position="574"/>
    </location>
</feature>
<dbReference type="EMBL" id="CAAE01013763">
    <property type="protein sequence ID" value="CAF95398.1"/>
    <property type="molecule type" value="Genomic_DNA"/>
</dbReference>
<dbReference type="Pfam" id="PF15351">
    <property type="entry name" value="JCAD"/>
    <property type="match status" value="3"/>
</dbReference>
<feature type="region of interest" description="Disordered" evidence="1">
    <location>
        <begin position="463"/>
        <end position="503"/>
    </location>
</feature>
<protein>
    <submittedName>
        <fullName evidence="2">(spotted green pufferfish) hypothetical protein</fullName>
    </submittedName>
</protein>
<dbReference type="GO" id="GO:0005912">
    <property type="term" value="C:adherens junction"/>
    <property type="evidence" value="ECO:0007669"/>
    <property type="project" value="TreeGrafter"/>
</dbReference>
<dbReference type="GeneTree" id="ENSGT00940000166891"/>
<dbReference type="OMA" id="DERGCRQ"/>
<dbReference type="OrthoDB" id="8669630at2759"/>
<evidence type="ECO:0000313" key="2">
    <source>
        <dbReference type="EMBL" id="CAF95398.1"/>
    </source>
</evidence>
<dbReference type="AlphaFoldDB" id="Q4SVD4"/>
<evidence type="ECO:0000313" key="4">
    <source>
        <dbReference type="Proteomes" id="UP000007303"/>
    </source>
</evidence>